<keyword evidence="2" id="KW-1185">Reference proteome</keyword>
<proteinExistence type="predicted"/>
<gene>
    <name evidence="1" type="ORF">O6H91_04G093500</name>
</gene>
<protein>
    <submittedName>
        <fullName evidence="1">Uncharacterized protein</fullName>
    </submittedName>
</protein>
<comment type="caution">
    <text evidence="1">The sequence shown here is derived from an EMBL/GenBank/DDBJ whole genome shotgun (WGS) entry which is preliminary data.</text>
</comment>
<evidence type="ECO:0000313" key="1">
    <source>
        <dbReference type="EMBL" id="KAJ7559616.1"/>
    </source>
</evidence>
<accession>A0ACC2DZD3</accession>
<name>A0ACC2DZD3_DIPCM</name>
<sequence length="794" mass="90540">MRIQHSRETQMSGSGIRNGVHYTSLARRNGKDDSMEVSEVKTEVEEPIGERSNLLKSLDSLGKFFPVRQYICSFVTASSSKLLIFSLILLSALILIIFRNQGENALLCKEVLSEKAIPYPRVDFQHVKARKDKGRYSSLKAANWIVVFVARDPTDEVRELAKLKGWQVLAIADSETAKDWSVPGVIFLSTEHQASLGYRINKYLPYSSYVRKNVGYLFAIQHGARKIYDLDEKQSMLGNDLAKFFDTELHSQQKNLLQYRVVENRTTVNPYIHFGQRSVWPRGLPLTSIPKISADIFYNEVPTGKQYIQQGLTKGLPDVDSIFYYTRRVEGQPINLEFDSHAPSLALPHGTMAPVNSMNTLFHYQAFWGLMLPVSTGLYASDTVRGYWSQRLLWEIQGMLAIYPPSMFRVDSMQPSMYEDDELFSKSWEELVSFLVSWKSNKEEFFQRVLDLSHTMGQIGFWSAQDVKLSAAWLKDLLSVGYMQPVLENLDLGKSVPFVVVSSFTQFKPHVFPAKYVGVQEASAVDKDMGNLLRWRRFYGNIVLIMECSWPLNHTVVGWRLLYGRIFKHVIILSQQADSSLGVEDGAGWQTYKALPGIFERFPGAEGYLIISDDAVLDYWNLLGANSSKLWNLHKVQDLWRVVSYNDTGPAWYLQNRMKKSFKKATSSLSGKFKTIYRETMDDEHFVVCNPPVFYIPQRYVWNFVELVNVGAKSKLGHQLAMPLFTLALDRPEAYDAEALREVCNSVGNDEKASTALYSTDCQLTYKTNSTSEYELQRILKAMSLSDPLLSAML</sequence>
<reference evidence="2" key="1">
    <citation type="journal article" date="2024" name="Proc. Natl. Acad. Sci. U.S.A.">
        <title>Extraordinary preservation of gene collinearity over three hundred million years revealed in homosporous lycophytes.</title>
        <authorList>
            <person name="Li C."/>
            <person name="Wickell D."/>
            <person name="Kuo L.Y."/>
            <person name="Chen X."/>
            <person name="Nie B."/>
            <person name="Liao X."/>
            <person name="Peng D."/>
            <person name="Ji J."/>
            <person name="Jenkins J."/>
            <person name="Williams M."/>
            <person name="Shu S."/>
            <person name="Plott C."/>
            <person name="Barry K."/>
            <person name="Rajasekar S."/>
            <person name="Grimwood J."/>
            <person name="Han X."/>
            <person name="Sun S."/>
            <person name="Hou Z."/>
            <person name="He W."/>
            <person name="Dai G."/>
            <person name="Sun C."/>
            <person name="Schmutz J."/>
            <person name="Leebens-Mack J.H."/>
            <person name="Li F.W."/>
            <person name="Wang L."/>
        </authorList>
    </citation>
    <scope>NUCLEOTIDE SEQUENCE [LARGE SCALE GENOMIC DNA]</scope>
    <source>
        <strain evidence="2">cv. PW_Plant_1</strain>
    </source>
</reference>
<organism evidence="1 2">
    <name type="scientific">Diphasiastrum complanatum</name>
    <name type="common">Issler's clubmoss</name>
    <name type="synonym">Lycopodium complanatum</name>
    <dbReference type="NCBI Taxonomy" id="34168"/>
    <lineage>
        <taxon>Eukaryota</taxon>
        <taxon>Viridiplantae</taxon>
        <taxon>Streptophyta</taxon>
        <taxon>Embryophyta</taxon>
        <taxon>Tracheophyta</taxon>
        <taxon>Lycopodiopsida</taxon>
        <taxon>Lycopodiales</taxon>
        <taxon>Lycopodiaceae</taxon>
        <taxon>Lycopodioideae</taxon>
        <taxon>Diphasiastrum</taxon>
    </lineage>
</organism>
<dbReference type="Proteomes" id="UP001162992">
    <property type="component" value="Chromosome 4"/>
</dbReference>
<evidence type="ECO:0000313" key="2">
    <source>
        <dbReference type="Proteomes" id="UP001162992"/>
    </source>
</evidence>
<dbReference type="EMBL" id="CM055095">
    <property type="protein sequence ID" value="KAJ7559616.1"/>
    <property type="molecule type" value="Genomic_DNA"/>
</dbReference>